<evidence type="ECO:0000313" key="6">
    <source>
        <dbReference type="Proteomes" id="UP000789390"/>
    </source>
</evidence>
<keyword evidence="6" id="KW-1185">Reference proteome</keyword>
<evidence type="ECO:0000256" key="1">
    <source>
        <dbReference type="ARBA" id="ARBA00022443"/>
    </source>
</evidence>
<dbReference type="EMBL" id="CAKKLH010000257">
    <property type="protein sequence ID" value="CAH0107208.1"/>
    <property type="molecule type" value="Genomic_DNA"/>
</dbReference>
<evidence type="ECO:0000256" key="3">
    <source>
        <dbReference type="SAM" id="MobiDB-lite"/>
    </source>
</evidence>
<evidence type="ECO:0000256" key="2">
    <source>
        <dbReference type="PROSITE-ProRule" id="PRU00192"/>
    </source>
</evidence>
<dbReference type="OrthoDB" id="27823at2759"/>
<keyword evidence="1 2" id="KW-0728">SH3 domain</keyword>
<accession>A0A8J2WJU1</accession>
<gene>
    <name evidence="5" type="ORF">DGAL_LOCUS10499</name>
</gene>
<sequence>MSQRTLSSNAVKAPVRPAPPPPSNIAKVNTFHVQHASATSSRAPPRPTSEPGKKKIAPPRPPPPKASAQLKAVQNAVVFAGMISQPKKQIQLPLTSSVTAPDLLINWDSPPTSPTPGRSSSDCLSLKSFGSDSSGTHGAFSTMTRSESGFESEPDAWSETAVSVAAPVRNEKPFTMPTIIRPNRSRPPPPAMKSSTHLKVLEKITSSIPSAPRSSSPYLADLLDLDVTVADIEDDDDSHSPPEPCIPPPAPPSFLLAASSINAVAATLTSSSPPPSLELGLGPDVRSAVALFDYQSSHPGDLNFKEGERIVLLSQVNDEWCKGSIGSSEGMFPLSYVRIDVRPEPPCEQQQPTSPSNRVLALYAFAAETDQDLSLKEGDIIRVIESVGNGWLYGENCQSCRRGQFPESFVRRELN</sequence>
<dbReference type="PANTHER" id="PTHR45929:SF7">
    <property type="entry name" value="LAS SEVENTEEN-BINDING PROTEIN 1"/>
    <property type="match status" value="1"/>
</dbReference>
<organism evidence="5 6">
    <name type="scientific">Daphnia galeata</name>
    <dbReference type="NCBI Taxonomy" id="27404"/>
    <lineage>
        <taxon>Eukaryota</taxon>
        <taxon>Metazoa</taxon>
        <taxon>Ecdysozoa</taxon>
        <taxon>Arthropoda</taxon>
        <taxon>Crustacea</taxon>
        <taxon>Branchiopoda</taxon>
        <taxon>Diplostraca</taxon>
        <taxon>Cladocera</taxon>
        <taxon>Anomopoda</taxon>
        <taxon>Daphniidae</taxon>
        <taxon>Daphnia</taxon>
    </lineage>
</organism>
<evidence type="ECO:0000259" key="4">
    <source>
        <dbReference type="PROSITE" id="PS50002"/>
    </source>
</evidence>
<dbReference type="InterPro" id="IPR001452">
    <property type="entry name" value="SH3_domain"/>
</dbReference>
<dbReference type="CDD" id="cd00174">
    <property type="entry name" value="SH3"/>
    <property type="match status" value="2"/>
</dbReference>
<dbReference type="InterPro" id="IPR050670">
    <property type="entry name" value="STAM"/>
</dbReference>
<reference evidence="5" key="1">
    <citation type="submission" date="2021-11" db="EMBL/GenBank/DDBJ databases">
        <authorList>
            <person name="Schell T."/>
        </authorList>
    </citation>
    <scope>NUCLEOTIDE SEQUENCE</scope>
    <source>
        <strain evidence="5">M5</strain>
    </source>
</reference>
<feature type="domain" description="SH3" evidence="4">
    <location>
        <begin position="354"/>
        <end position="415"/>
    </location>
</feature>
<dbReference type="AlphaFoldDB" id="A0A8J2WJU1"/>
<dbReference type="Proteomes" id="UP000789390">
    <property type="component" value="Unassembled WGS sequence"/>
</dbReference>
<dbReference type="Gene3D" id="2.30.30.40">
    <property type="entry name" value="SH3 Domains"/>
    <property type="match status" value="2"/>
</dbReference>
<dbReference type="SMART" id="SM00326">
    <property type="entry name" value="SH3"/>
    <property type="match status" value="2"/>
</dbReference>
<dbReference type="PANTHER" id="PTHR45929">
    <property type="entry name" value="JAK PATHWAY SIGNAL TRANSDUCTION ADAPTOR MOLECULE"/>
    <property type="match status" value="1"/>
</dbReference>
<protein>
    <recommendedName>
        <fullName evidence="4">SH3 domain-containing protein</fullName>
    </recommendedName>
</protein>
<feature type="region of interest" description="Disordered" evidence="3">
    <location>
        <begin position="1"/>
        <end position="69"/>
    </location>
</feature>
<dbReference type="InterPro" id="IPR036028">
    <property type="entry name" value="SH3-like_dom_sf"/>
</dbReference>
<evidence type="ECO:0000313" key="5">
    <source>
        <dbReference type="EMBL" id="CAH0107208.1"/>
    </source>
</evidence>
<comment type="caution">
    <text evidence="5">The sequence shown here is derived from an EMBL/GenBank/DDBJ whole genome shotgun (WGS) entry which is preliminary data.</text>
</comment>
<dbReference type="PROSITE" id="PS50002">
    <property type="entry name" value="SH3"/>
    <property type="match status" value="2"/>
</dbReference>
<feature type="domain" description="SH3" evidence="4">
    <location>
        <begin position="283"/>
        <end position="342"/>
    </location>
</feature>
<dbReference type="Pfam" id="PF00018">
    <property type="entry name" value="SH3_1"/>
    <property type="match status" value="1"/>
</dbReference>
<dbReference type="PRINTS" id="PR00499">
    <property type="entry name" value="P67PHOX"/>
</dbReference>
<dbReference type="PRINTS" id="PR00452">
    <property type="entry name" value="SH3DOMAIN"/>
</dbReference>
<proteinExistence type="predicted"/>
<name>A0A8J2WJU1_9CRUS</name>
<dbReference type="Pfam" id="PF14604">
    <property type="entry name" value="SH3_9"/>
    <property type="match status" value="1"/>
</dbReference>
<dbReference type="SUPFAM" id="SSF50044">
    <property type="entry name" value="SH3-domain"/>
    <property type="match status" value="2"/>
</dbReference>